<evidence type="ECO:0000313" key="2">
    <source>
        <dbReference type="Proteomes" id="UP000799754"/>
    </source>
</evidence>
<comment type="caution">
    <text evidence="1">The sequence shown here is derived from an EMBL/GenBank/DDBJ whole genome shotgun (WGS) entry which is preliminary data.</text>
</comment>
<dbReference type="EMBL" id="MU006704">
    <property type="protein sequence ID" value="KAF2631658.1"/>
    <property type="molecule type" value="Genomic_DNA"/>
</dbReference>
<gene>
    <name evidence="1" type="ORF">BU25DRAFT_488229</name>
</gene>
<sequence>MKPEALDAFATQSIRPVALEAAAANQAEVKQNSTESKMKEEKDSPQMEPTRPALNRLNTPFGQRTDGTESAAKAVEEIAQVCEGIVEGVKAVVHEAVVWTEKKAEELAHSEDHAGPYDSPATAAGGISDLDAIATGVLTATIPVQEDGKDNEPKDEQTSGGNDNSRL</sequence>
<name>A0ACB6SE95_9PLEO</name>
<evidence type="ECO:0000313" key="1">
    <source>
        <dbReference type="EMBL" id="KAF2631658.1"/>
    </source>
</evidence>
<keyword evidence="2" id="KW-1185">Reference proteome</keyword>
<reference evidence="1" key="1">
    <citation type="journal article" date="2020" name="Stud. Mycol.">
        <title>101 Dothideomycetes genomes: a test case for predicting lifestyles and emergence of pathogens.</title>
        <authorList>
            <person name="Haridas S."/>
            <person name="Albert R."/>
            <person name="Binder M."/>
            <person name="Bloem J."/>
            <person name="Labutti K."/>
            <person name="Salamov A."/>
            <person name="Andreopoulos B."/>
            <person name="Baker S."/>
            <person name="Barry K."/>
            <person name="Bills G."/>
            <person name="Bluhm B."/>
            <person name="Cannon C."/>
            <person name="Castanera R."/>
            <person name="Culley D."/>
            <person name="Daum C."/>
            <person name="Ezra D."/>
            <person name="Gonzalez J."/>
            <person name="Henrissat B."/>
            <person name="Kuo A."/>
            <person name="Liang C."/>
            <person name="Lipzen A."/>
            <person name="Lutzoni F."/>
            <person name="Magnuson J."/>
            <person name="Mondo S."/>
            <person name="Nolan M."/>
            <person name="Ohm R."/>
            <person name="Pangilinan J."/>
            <person name="Park H.-J."/>
            <person name="Ramirez L."/>
            <person name="Alfaro M."/>
            <person name="Sun H."/>
            <person name="Tritt A."/>
            <person name="Yoshinaga Y."/>
            <person name="Zwiers L.-H."/>
            <person name="Turgeon B."/>
            <person name="Goodwin S."/>
            <person name="Spatafora J."/>
            <person name="Crous P."/>
            <person name="Grigoriev I."/>
        </authorList>
    </citation>
    <scope>NUCLEOTIDE SEQUENCE</scope>
    <source>
        <strain evidence="1">CBS 525.71</strain>
    </source>
</reference>
<proteinExistence type="predicted"/>
<accession>A0ACB6SE95</accession>
<protein>
    <submittedName>
        <fullName evidence="1">Uncharacterized protein</fullName>
    </submittedName>
</protein>
<organism evidence="1 2">
    <name type="scientific">Macroventuria anomochaeta</name>
    <dbReference type="NCBI Taxonomy" id="301207"/>
    <lineage>
        <taxon>Eukaryota</taxon>
        <taxon>Fungi</taxon>
        <taxon>Dikarya</taxon>
        <taxon>Ascomycota</taxon>
        <taxon>Pezizomycotina</taxon>
        <taxon>Dothideomycetes</taxon>
        <taxon>Pleosporomycetidae</taxon>
        <taxon>Pleosporales</taxon>
        <taxon>Pleosporineae</taxon>
        <taxon>Didymellaceae</taxon>
        <taxon>Macroventuria</taxon>
    </lineage>
</organism>
<dbReference type="Proteomes" id="UP000799754">
    <property type="component" value="Unassembled WGS sequence"/>
</dbReference>